<dbReference type="EMBL" id="FCNW02000014">
    <property type="protein sequence ID" value="SAL40818.1"/>
    <property type="molecule type" value="Genomic_DNA"/>
</dbReference>
<evidence type="ECO:0000313" key="4">
    <source>
        <dbReference type="Proteomes" id="UP000054977"/>
    </source>
</evidence>
<name>A0A158H935_9BURK</name>
<evidence type="ECO:0000256" key="1">
    <source>
        <dbReference type="SAM" id="SignalP"/>
    </source>
</evidence>
<gene>
    <name evidence="3" type="ORF">AWB65_03097</name>
</gene>
<keyword evidence="4" id="KW-1185">Reference proteome</keyword>
<comment type="caution">
    <text evidence="3">The sequence shown here is derived from an EMBL/GenBank/DDBJ whole genome shotgun (WGS) entry which is preliminary data.</text>
</comment>
<dbReference type="InterPro" id="IPR012334">
    <property type="entry name" value="Pectin_lyas_fold"/>
</dbReference>
<protein>
    <submittedName>
        <fullName evidence="3">Filamentous hemagglutinin outer membrane protein</fullName>
    </submittedName>
</protein>
<proteinExistence type="predicted"/>
<evidence type="ECO:0000259" key="2">
    <source>
        <dbReference type="SMART" id="SM00912"/>
    </source>
</evidence>
<dbReference type="RefSeq" id="WP_087667985.1">
    <property type="nucleotide sequence ID" value="NZ_FCNW02000014.1"/>
</dbReference>
<dbReference type="OrthoDB" id="5666689at2"/>
<dbReference type="Pfam" id="PF05860">
    <property type="entry name" value="TPS"/>
    <property type="match status" value="1"/>
</dbReference>
<evidence type="ECO:0000313" key="3">
    <source>
        <dbReference type="EMBL" id="SAL40818.1"/>
    </source>
</evidence>
<reference evidence="3" key="1">
    <citation type="submission" date="2016-01" db="EMBL/GenBank/DDBJ databases">
        <authorList>
            <person name="Peeters C."/>
        </authorList>
    </citation>
    <scope>NUCLEOTIDE SEQUENCE [LARGE SCALE GENOMIC DNA]</scope>
    <source>
        <strain evidence="3">LMG 22934</strain>
    </source>
</reference>
<dbReference type="InterPro" id="IPR008638">
    <property type="entry name" value="FhaB/CdiA-like_TPS"/>
</dbReference>
<dbReference type="SUPFAM" id="SSF51126">
    <property type="entry name" value="Pectin lyase-like"/>
    <property type="match status" value="1"/>
</dbReference>
<accession>A0A158H935</accession>
<feature type="domain" description="Filamentous haemagglutinin FhaB/tRNA nuclease CdiA-like TPS" evidence="2">
    <location>
        <begin position="59"/>
        <end position="179"/>
    </location>
</feature>
<feature type="signal peptide" evidence="1">
    <location>
        <begin position="1"/>
        <end position="40"/>
    </location>
</feature>
<dbReference type="NCBIfam" id="TIGR01901">
    <property type="entry name" value="adhes_NPXG"/>
    <property type="match status" value="1"/>
</dbReference>
<dbReference type="Proteomes" id="UP000054977">
    <property type="component" value="Unassembled WGS sequence"/>
</dbReference>
<sequence length="577" mass="57743">MKHSSNAHHLAPSKCTKLTAALMLAAGPAILAFHAPIASAQALTAAGGAGNRPAIAVAANRTPVVNIVAPNAAGVSHNKFTDYNVGAAGLVLNNSNKIVQSQLAGRVAGNTQLGATPAKVILNEVTGANASNLNGATEIAGGAAHLIVANPNGITANGAGFINATRATLTTGQARFDAVGNIASIDTTTGRIDIQGKGLNARNVDQLDLIARSIEVNAAVQARKLVGVAGVTRQNLGTDTTTIGSNIGLKGEGPAPVVAIDVSQLGSMYADSIRLVGSADGLGVNGNGAARTSIVAPQQGMIGGTVNIGGKVVANSSAAVSGRKVNIAKTGVLSATGQNLSIAGDVRNEGLLSANTAMSVNGALDNRGGQLTTGRQGTLAVSGEALNSDNGKMTIGSGTFSQSLENRSGEVRANGALKVARDLDNFHGSINTTGDIGIGGDLMNEESTVATKGSLKVGGYAWNEGGRIFVGRDVSIKHLVGRGISMPSVTGDAPVAVAQDGFQFIPTGRPVTGAPVVVVDTRPAPVGTPTARPVPPVVVDIRPAPVGTPATRPVPPVVVDIRPMPPVSSKPVTTASR</sequence>
<dbReference type="AlphaFoldDB" id="A0A158H935"/>
<feature type="chain" id="PRO_5011109006" evidence="1">
    <location>
        <begin position="41"/>
        <end position="577"/>
    </location>
</feature>
<dbReference type="Gene3D" id="2.160.20.10">
    <property type="entry name" value="Single-stranded right-handed beta-helix, Pectin lyase-like"/>
    <property type="match status" value="1"/>
</dbReference>
<dbReference type="SMART" id="SM00912">
    <property type="entry name" value="Haemagg_act"/>
    <property type="match status" value="1"/>
</dbReference>
<organism evidence="3 4">
    <name type="scientific">Caballeronia humi</name>
    <dbReference type="NCBI Taxonomy" id="326474"/>
    <lineage>
        <taxon>Bacteria</taxon>
        <taxon>Pseudomonadati</taxon>
        <taxon>Pseudomonadota</taxon>
        <taxon>Betaproteobacteria</taxon>
        <taxon>Burkholderiales</taxon>
        <taxon>Burkholderiaceae</taxon>
        <taxon>Caballeronia</taxon>
    </lineage>
</organism>
<dbReference type="STRING" id="326474.AWB65_03097"/>
<keyword evidence="1" id="KW-0732">Signal</keyword>
<dbReference type="InterPro" id="IPR011050">
    <property type="entry name" value="Pectin_lyase_fold/virulence"/>
</dbReference>